<reference evidence="2 3" key="1">
    <citation type="submission" date="2020-01" db="EMBL/GenBank/DDBJ databases">
        <title>Genome analysis of Anaerocolumna sp. CBA3638.</title>
        <authorList>
            <person name="Kim J."/>
            <person name="Roh S.W."/>
        </authorList>
    </citation>
    <scope>NUCLEOTIDE SEQUENCE [LARGE SCALE GENOMIC DNA]</scope>
    <source>
        <strain evidence="2 3">CBA3638</strain>
    </source>
</reference>
<organism evidence="2 3">
    <name type="scientific">Anaerocolumna sedimenticola</name>
    <dbReference type="NCBI Taxonomy" id="2696063"/>
    <lineage>
        <taxon>Bacteria</taxon>
        <taxon>Bacillati</taxon>
        <taxon>Bacillota</taxon>
        <taxon>Clostridia</taxon>
        <taxon>Lachnospirales</taxon>
        <taxon>Lachnospiraceae</taxon>
        <taxon>Anaerocolumna</taxon>
    </lineage>
</organism>
<evidence type="ECO:0000259" key="1">
    <source>
        <dbReference type="PROSITE" id="PS51186"/>
    </source>
</evidence>
<dbReference type="Pfam" id="PF13508">
    <property type="entry name" value="Acetyltransf_7"/>
    <property type="match status" value="1"/>
</dbReference>
<dbReference type="InterPro" id="IPR000182">
    <property type="entry name" value="GNAT_dom"/>
</dbReference>
<accession>A0A6P1TP80</accession>
<dbReference type="EMBL" id="CP048000">
    <property type="protein sequence ID" value="QHQ61992.1"/>
    <property type="molecule type" value="Genomic_DNA"/>
</dbReference>
<dbReference type="CDD" id="cd04301">
    <property type="entry name" value="NAT_SF"/>
    <property type="match status" value="1"/>
</dbReference>
<gene>
    <name evidence="2" type="ORF">Ana3638_15350</name>
</gene>
<dbReference type="InterPro" id="IPR016181">
    <property type="entry name" value="Acyl_CoA_acyltransferase"/>
</dbReference>
<evidence type="ECO:0000313" key="3">
    <source>
        <dbReference type="Proteomes" id="UP000464314"/>
    </source>
</evidence>
<dbReference type="GO" id="GO:0016747">
    <property type="term" value="F:acyltransferase activity, transferring groups other than amino-acyl groups"/>
    <property type="evidence" value="ECO:0007669"/>
    <property type="project" value="InterPro"/>
</dbReference>
<dbReference type="Proteomes" id="UP000464314">
    <property type="component" value="Chromosome"/>
</dbReference>
<feature type="domain" description="N-acetyltransferase" evidence="1">
    <location>
        <begin position="1"/>
        <end position="66"/>
    </location>
</feature>
<name>A0A6P1TP80_9FIRM</name>
<dbReference type="KEGG" id="anr:Ana3638_15350"/>
<dbReference type="AlphaFoldDB" id="A0A6P1TP80"/>
<dbReference type="PROSITE" id="PS51186">
    <property type="entry name" value="GNAT"/>
    <property type="match status" value="1"/>
</dbReference>
<protein>
    <submittedName>
        <fullName evidence="2">GNAT family N-acetyltransferase</fullName>
    </submittedName>
</protein>
<keyword evidence="2" id="KW-0808">Transferase</keyword>
<sequence length="66" mass="7776">MIGAVRVLSDKMFRSIIYVLPKFQNKGIGKELLKCCIEHFPNSEWLVQTTEIVSSYYEKNGFKHYF</sequence>
<keyword evidence="3" id="KW-1185">Reference proteome</keyword>
<dbReference type="Gene3D" id="3.40.630.30">
    <property type="match status" value="1"/>
</dbReference>
<proteinExistence type="predicted"/>
<evidence type="ECO:0000313" key="2">
    <source>
        <dbReference type="EMBL" id="QHQ61992.1"/>
    </source>
</evidence>
<dbReference type="SUPFAM" id="SSF55729">
    <property type="entry name" value="Acyl-CoA N-acyltransferases (Nat)"/>
    <property type="match status" value="1"/>
</dbReference>